<accession>A0A8H6XXV0</accession>
<proteinExistence type="predicted"/>
<gene>
    <name evidence="1" type="ORF">MVEN_01332300</name>
</gene>
<organism evidence="1 2">
    <name type="scientific">Mycena venus</name>
    <dbReference type="NCBI Taxonomy" id="2733690"/>
    <lineage>
        <taxon>Eukaryota</taxon>
        <taxon>Fungi</taxon>
        <taxon>Dikarya</taxon>
        <taxon>Basidiomycota</taxon>
        <taxon>Agaricomycotina</taxon>
        <taxon>Agaricomycetes</taxon>
        <taxon>Agaricomycetidae</taxon>
        <taxon>Agaricales</taxon>
        <taxon>Marasmiineae</taxon>
        <taxon>Mycenaceae</taxon>
        <taxon>Mycena</taxon>
    </lineage>
</organism>
<reference evidence="1" key="1">
    <citation type="submission" date="2020-05" db="EMBL/GenBank/DDBJ databases">
        <title>Mycena genomes resolve the evolution of fungal bioluminescence.</title>
        <authorList>
            <person name="Tsai I.J."/>
        </authorList>
    </citation>
    <scope>NUCLEOTIDE SEQUENCE</scope>
    <source>
        <strain evidence="1">CCC161011</strain>
    </source>
</reference>
<evidence type="ECO:0000313" key="2">
    <source>
        <dbReference type="Proteomes" id="UP000620124"/>
    </source>
</evidence>
<sequence length="520" mass="57577">MIPALHTRVRRLFHLRHLGTISESHQWPNGKPENTMETLHLSLYANLDPENIPSLDDIETESPSLDVVARLKGAYNALHTLLQSLPDLPGDAYPSLWPRVWAWIYFIYFTDTYDIHLHCLPYWDGSAETRVSTRLEHRVLFLQIIQAFRSRHEMSQLVDSEEGMCIMVAELWVLCVERNLFTHVSTTAVLCYFLSSAIPQAQFYEIVDTLGGTQFDLAGLIVKHIELVVGDQKGSTLTASNLGSLRSVLEFLDHESSQGLLSRPAFAARRLARTLVAALCSLSLIPTTESQELAALCLNLFRRLTAGEGVGLNEWVPTALRAGILRAIVACTTHAAGPVSIKTCRELMMHDLTPSLVYYHVLRRLSKAIREVASADMNTTPLSAEWTAFIQLAHSRLAVFESLDCTQLGSLRACDNKKATGECPENLGKRELLFLESSADTQECGRSYLLFDYLHGAVSIGFLPDSTSTDVKCSESDNSPGVATFQKHSSCDLDGQPCIAQLAIGGGHKELHPLALCMDL</sequence>
<keyword evidence="2" id="KW-1185">Reference proteome</keyword>
<comment type="caution">
    <text evidence="1">The sequence shown here is derived from an EMBL/GenBank/DDBJ whole genome shotgun (WGS) entry which is preliminary data.</text>
</comment>
<name>A0A8H6XXV0_9AGAR</name>
<protein>
    <submittedName>
        <fullName evidence="1">Uncharacterized protein</fullName>
    </submittedName>
</protein>
<evidence type="ECO:0000313" key="1">
    <source>
        <dbReference type="EMBL" id="KAF7350283.1"/>
    </source>
</evidence>
<dbReference type="OrthoDB" id="3067587at2759"/>
<dbReference type="AlphaFoldDB" id="A0A8H6XXV0"/>
<dbReference type="EMBL" id="JACAZI010000010">
    <property type="protein sequence ID" value="KAF7350283.1"/>
    <property type="molecule type" value="Genomic_DNA"/>
</dbReference>
<dbReference type="Proteomes" id="UP000620124">
    <property type="component" value="Unassembled WGS sequence"/>
</dbReference>